<keyword evidence="2" id="KW-0808">Transferase</keyword>
<dbReference type="AlphaFoldDB" id="A0AAF0I725"/>
<dbReference type="EMBL" id="CP110232">
    <property type="protein sequence ID" value="WEG73993.1"/>
    <property type="molecule type" value="Genomic_DNA"/>
</dbReference>
<evidence type="ECO:0000313" key="3">
    <source>
        <dbReference type="Proteomes" id="UP001179647"/>
    </source>
</evidence>
<dbReference type="SUPFAM" id="SSF53335">
    <property type="entry name" value="S-adenosyl-L-methionine-dependent methyltransferases"/>
    <property type="match status" value="1"/>
</dbReference>
<sequence length="248" mass="28220">MFEEYGELSTELYDFTKPIGHEIDGDLTFYLEQVKSATGLVLEAGVGTGRMLVPFAEKGIKIEGVDLSPFMLEKCQHHLNERKLEVKLYLQDLQALDLPKKYQMIIMPTGSFALLPTREMMLKSLTAFKHHLLPGGKLILDLLLPRDFQEGNSSTTTCELSDSTGIIFNSTSLNIDWEAQRTTELHRYEKWVKGQMVQTELSQFILSWYGIEEFKLILEKIGFKNCQVIWDYGQNSGAHATLTFIAEA</sequence>
<evidence type="ECO:0000259" key="1">
    <source>
        <dbReference type="Pfam" id="PF13649"/>
    </source>
</evidence>
<accession>A0AAF0I725</accession>
<dbReference type="Pfam" id="PF13649">
    <property type="entry name" value="Methyltransf_25"/>
    <property type="match status" value="1"/>
</dbReference>
<gene>
    <name evidence="2" type="ORF">OL234_03525</name>
</gene>
<name>A0AAF0I725_9ENTE</name>
<dbReference type="GO" id="GO:0032259">
    <property type="term" value="P:methylation"/>
    <property type="evidence" value="ECO:0007669"/>
    <property type="project" value="UniProtKB-KW"/>
</dbReference>
<dbReference type="CDD" id="cd02440">
    <property type="entry name" value="AdoMet_MTases"/>
    <property type="match status" value="1"/>
</dbReference>
<dbReference type="Gene3D" id="3.40.50.150">
    <property type="entry name" value="Vaccinia Virus protein VP39"/>
    <property type="match status" value="1"/>
</dbReference>
<dbReference type="InterPro" id="IPR029063">
    <property type="entry name" value="SAM-dependent_MTases_sf"/>
</dbReference>
<keyword evidence="2" id="KW-0489">Methyltransferase</keyword>
<protein>
    <submittedName>
        <fullName evidence="2">Class I SAM-dependent methyltransferase</fullName>
    </submittedName>
</protein>
<keyword evidence="3" id="KW-1185">Reference proteome</keyword>
<dbReference type="KEGG" id="vie:OL234_03525"/>
<dbReference type="RefSeq" id="WP_275469792.1">
    <property type="nucleotide sequence ID" value="NZ_CP110232.1"/>
</dbReference>
<organism evidence="2 3">
    <name type="scientific">Vagococcus intermedius</name>
    <dbReference type="NCBI Taxonomy" id="2991418"/>
    <lineage>
        <taxon>Bacteria</taxon>
        <taxon>Bacillati</taxon>
        <taxon>Bacillota</taxon>
        <taxon>Bacilli</taxon>
        <taxon>Lactobacillales</taxon>
        <taxon>Enterococcaceae</taxon>
        <taxon>Vagococcus</taxon>
    </lineage>
</organism>
<dbReference type="InterPro" id="IPR041698">
    <property type="entry name" value="Methyltransf_25"/>
</dbReference>
<proteinExistence type="predicted"/>
<evidence type="ECO:0000313" key="2">
    <source>
        <dbReference type="EMBL" id="WEG73993.1"/>
    </source>
</evidence>
<dbReference type="GO" id="GO:0008168">
    <property type="term" value="F:methyltransferase activity"/>
    <property type="evidence" value="ECO:0007669"/>
    <property type="project" value="UniProtKB-KW"/>
</dbReference>
<reference evidence="2" key="1">
    <citation type="submission" date="2022-10" db="EMBL/GenBank/DDBJ databases">
        <title>Vagococcus sp. isolated from poultry meat.</title>
        <authorList>
            <person name="Johansson P."/>
            <person name="Bjorkroth J."/>
        </authorList>
    </citation>
    <scope>NUCLEOTIDE SEQUENCE</scope>
    <source>
        <strain evidence="2">STAA11</strain>
    </source>
</reference>
<dbReference type="Proteomes" id="UP001179647">
    <property type="component" value="Chromosome"/>
</dbReference>
<feature type="domain" description="Methyltransferase" evidence="1">
    <location>
        <begin position="41"/>
        <end position="136"/>
    </location>
</feature>
<dbReference type="Gene3D" id="2.20.130.10">
    <property type="entry name" value="CAC2371-like domains"/>
    <property type="match status" value="1"/>
</dbReference>